<gene>
    <name evidence="2" type="ORF">AOQ84DRAFT_366993</name>
</gene>
<dbReference type="Gene3D" id="3.30.710.10">
    <property type="entry name" value="Potassium Channel Kv1.1, Chain A"/>
    <property type="match status" value="1"/>
</dbReference>
<evidence type="ECO:0000313" key="2">
    <source>
        <dbReference type="EMBL" id="OCL05020.1"/>
    </source>
</evidence>
<feature type="coiled-coil region" evidence="1">
    <location>
        <begin position="283"/>
        <end position="317"/>
    </location>
</feature>
<sequence>MSSEHQLDELGSFFTTSLVKIITGHSKKEYYVNSGALLSCGSSSLNALVNGGWKESKEGVIDWTEFDYKTIERFLIFLYTRDYPVPDPEPNNMIYDEEEEEIEAPEPTKAATDKLETNLQEATADFLEPRPLTPMSRCVFGLPLERRPTAAGLFTQTEFESDSHFGITLLAHAKMYTFAHYHLVSELERFALQRLNQVLISMDCTQAHAIPDIAQLVYHIYDNTTVRELQEEPARKLVSQFIALNYTNLMKGELQTLLVKGGDFVLDLSDKIFTRLRSGGSSSKLLESQIDELEAEVRALKTTYIDQESKIQRLEQELTEWRSWKAGSSRKLKGRY</sequence>
<dbReference type="Proteomes" id="UP000250140">
    <property type="component" value="Unassembled WGS sequence"/>
</dbReference>
<evidence type="ECO:0000256" key="1">
    <source>
        <dbReference type="SAM" id="Coils"/>
    </source>
</evidence>
<dbReference type="AlphaFoldDB" id="A0A8E2EUE1"/>
<accession>A0A8E2EUE1</accession>
<evidence type="ECO:0000313" key="3">
    <source>
        <dbReference type="Proteomes" id="UP000250140"/>
    </source>
</evidence>
<evidence type="ECO:0008006" key="4">
    <source>
        <dbReference type="Google" id="ProtNLM"/>
    </source>
</evidence>
<protein>
    <recommendedName>
        <fullName evidence="4">BTB domain-containing protein</fullName>
    </recommendedName>
</protein>
<keyword evidence="1" id="KW-0175">Coiled coil</keyword>
<dbReference type="OrthoDB" id="9997739at2759"/>
<name>A0A8E2EUE1_9PEZI</name>
<dbReference type="SUPFAM" id="SSF54695">
    <property type="entry name" value="POZ domain"/>
    <property type="match status" value="1"/>
</dbReference>
<reference evidence="2 3" key="1">
    <citation type="journal article" date="2016" name="Nat. Commun.">
        <title>Ectomycorrhizal ecology is imprinted in the genome of the dominant symbiotic fungus Cenococcum geophilum.</title>
        <authorList>
            <consortium name="DOE Joint Genome Institute"/>
            <person name="Peter M."/>
            <person name="Kohler A."/>
            <person name="Ohm R.A."/>
            <person name="Kuo A."/>
            <person name="Krutzmann J."/>
            <person name="Morin E."/>
            <person name="Arend M."/>
            <person name="Barry K.W."/>
            <person name="Binder M."/>
            <person name="Choi C."/>
            <person name="Clum A."/>
            <person name="Copeland A."/>
            <person name="Grisel N."/>
            <person name="Haridas S."/>
            <person name="Kipfer T."/>
            <person name="LaButti K."/>
            <person name="Lindquist E."/>
            <person name="Lipzen A."/>
            <person name="Maire R."/>
            <person name="Meier B."/>
            <person name="Mihaltcheva S."/>
            <person name="Molinier V."/>
            <person name="Murat C."/>
            <person name="Poggeler S."/>
            <person name="Quandt C.A."/>
            <person name="Sperisen C."/>
            <person name="Tritt A."/>
            <person name="Tisserant E."/>
            <person name="Crous P.W."/>
            <person name="Henrissat B."/>
            <person name="Nehls U."/>
            <person name="Egli S."/>
            <person name="Spatafora J.W."/>
            <person name="Grigoriev I.V."/>
            <person name="Martin F.M."/>
        </authorList>
    </citation>
    <scope>NUCLEOTIDE SEQUENCE [LARGE SCALE GENOMIC DNA]</scope>
    <source>
        <strain evidence="2 3">CBS 207.34</strain>
    </source>
</reference>
<dbReference type="InterPro" id="IPR011333">
    <property type="entry name" value="SKP1/BTB/POZ_sf"/>
</dbReference>
<keyword evidence="3" id="KW-1185">Reference proteome</keyword>
<dbReference type="CDD" id="cd18186">
    <property type="entry name" value="BTB_POZ_ZBTB_KLHL-like"/>
    <property type="match status" value="1"/>
</dbReference>
<dbReference type="EMBL" id="KV750389">
    <property type="protein sequence ID" value="OCL05020.1"/>
    <property type="molecule type" value="Genomic_DNA"/>
</dbReference>
<dbReference type="PANTHER" id="PTHR47843">
    <property type="entry name" value="BTB DOMAIN-CONTAINING PROTEIN-RELATED"/>
    <property type="match status" value="1"/>
</dbReference>
<organism evidence="2 3">
    <name type="scientific">Glonium stellatum</name>
    <dbReference type="NCBI Taxonomy" id="574774"/>
    <lineage>
        <taxon>Eukaryota</taxon>
        <taxon>Fungi</taxon>
        <taxon>Dikarya</taxon>
        <taxon>Ascomycota</taxon>
        <taxon>Pezizomycotina</taxon>
        <taxon>Dothideomycetes</taxon>
        <taxon>Pleosporomycetidae</taxon>
        <taxon>Gloniales</taxon>
        <taxon>Gloniaceae</taxon>
        <taxon>Glonium</taxon>
    </lineage>
</organism>
<proteinExistence type="predicted"/>